<dbReference type="InterPro" id="IPR006554">
    <property type="entry name" value="Helicase-like_DEXD_c2"/>
</dbReference>
<dbReference type="Pfam" id="PF23109">
    <property type="entry name" value="ARCH_RTEL1"/>
    <property type="match status" value="1"/>
</dbReference>
<dbReference type="EMBL" id="BMAO01011304">
    <property type="protein sequence ID" value="GFQ72807.1"/>
    <property type="molecule type" value="Genomic_DNA"/>
</dbReference>
<dbReference type="GO" id="GO:0005634">
    <property type="term" value="C:nucleus"/>
    <property type="evidence" value="ECO:0007669"/>
    <property type="project" value="UniProtKB-SubCell"/>
</dbReference>
<dbReference type="Pfam" id="PF13307">
    <property type="entry name" value="Helicase_C_2"/>
    <property type="match status" value="1"/>
</dbReference>
<keyword evidence="6 17" id="KW-0378">Hydrolase</keyword>
<dbReference type="InterPro" id="IPR014013">
    <property type="entry name" value="Helic_SF1/SF2_ATP-bd_DinG/Rad3"/>
</dbReference>
<dbReference type="InterPro" id="IPR006555">
    <property type="entry name" value="ATP-dep_Helicase_C"/>
</dbReference>
<comment type="similarity">
    <text evidence="17">Belongs to the helicase family. RAD3/XPD subfamily.</text>
</comment>
<evidence type="ECO:0000256" key="14">
    <source>
        <dbReference type="ARBA" id="ARBA00023242"/>
    </source>
</evidence>
<dbReference type="NCBIfam" id="TIGR00604">
    <property type="entry name" value="rad3"/>
    <property type="match status" value="1"/>
</dbReference>
<evidence type="ECO:0000256" key="11">
    <source>
        <dbReference type="ARBA" id="ARBA00023125"/>
    </source>
</evidence>
<evidence type="ECO:0000256" key="6">
    <source>
        <dbReference type="ARBA" id="ARBA00022801"/>
    </source>
</evidence>
<keyword evidence="9 17" id="KW-0408">Iron</keyword>
<dbReference type="GO" id="GO:0045910">
    <property type="term" value="P:negative regulation of DNA recombination"/>
    <property type="evidence" value="ECO:0007669"/>
    <property type="project" value="TreeGrafter"/>
</dbReference>
<keyword evidence="4 17" id="KW-0547">Nucleotide-binding</keyword>
<dbReference type="GO" id="GO:0003677">
    <property type="term" value="F:DNA binding"/>
    <property type="evidence" value="ECO:0007669"/>
    <property type="project" value="UniProtKB-UniRule"/>
</dbReference>
<dbReference type="GO" id="GO:0005524">
    <property type="term" value="F:ATP binding"/>
    <property type="evidence" value="ECO:0007669"/>
    <property type="project" value="UniProtKB-UniRule"/>
</dbReference>
<dbReference type="GO" id="GO:1904430">
    <property type="term" value="P:negative regulation of t-circle formation"/>
    <property type="evidence" value="ECO:0007669"/>
    <property type="project" value="TreeGrafter"/>
</dbReference>
<feature type="binding site" evidence="17">
    <location>
        <position position="145"/>
    </location>
    <ligand>
        <name>[4Fe-4S] cluster</name>
        <dbReference type="ChEBI" id="CHEBI:49883"/>
    </ligand>
</feature>
<evidence type="ECO:0000256" key="8">
    <source>
        <dbReference type="ARBA" id="ARBA00022840"/>
    </source>
</evidence>
<dbReference type="EC" id="5.6.2.-" evidence="17"/>
<keyword evidence="10 17" id="KW-0411">Iron-sulfur</keyword>
<evidence type="ECO:0000256" key="3">
    <source>
        <dbReference type="ARBA" id="ARBA00022723"/>
    </source>
</evidence>
<keyword evidence="7 17" id="KW-0347">Helicase</keyword>
<dbReference type="Proteomes" id="UP000887116">
    <property type="component" value="Unassembled WGS sequence"/>
</dbReference>
<comment type="caution">
    <text evidence="19">The sequence shown here is derived from an EMBL/GenBank/DDBJ whole genome shotgun (WGS) entry which is preliminary data.</text>
</comment>
<dbReference type="GO" id="GO:0010569">
    <property type="term" value="P:regulation of double-strand break repair via homologous recombination"/>
    <property type="evidence" value="ECO:0007669"/>
    <property type="project" value="UniProtKB-UniRule"/>
</dbReference>
<proteinExistence type="inferred from homology"/>
<feature type="domain" description="Helicase ATP-binding" evidence="18">
    <location>
        <begin position="7"/>
        <end position="299"/>
    </location>
</feature>
<evidence type="ECO:0000313" key="20">
    <source>
        <dbReference type="Proteomes" id="UP000887116"/>
    </source>
</evidence>
<dbReference type="GO" id="GO:0003678">
    <property type="term" value="F:DNA helicase activity"/>
    <property type="evidence" value="ECO:0007669"/>
    <property type="project" value="UniProtKB-UniRule"/>
</dbReference>
<keyword evidence="20" id="KW-1185">Reference proteome</keyword>
<dbReference type="PROSITE" id="PS51193">
    <property type="entry name" value="HELICASE_ATP_BIND_2"/>
    <property type="match status" value="1"/>
</dbReference>
<dbReference type="GO" id="GO:0016818">
    <property type="term" value="F:hydrolase activity, acting on acid anhydrides, in phosphorus-containing anhydrides"/>
    <property type="evidence" value="ECO:0007669"/>
    <property type="project" value="InterPro"/>
</dbReference>
<feature type="binding site" evidence="17">
    <location>
        <position position="172"/>
    </location>
    <ligand>
        <name>[4Fe-4S] cluster</name>
        <dbReference type="ChEBI" id="CHEBI:49883"/>
    </ligand>
</feature>
<dbReference type="InterPro" id="IPR030845">
    <property type="entry name" value="RTEL1"/>
</dbReference>
<dbReference type="GO" id="GO:0006281">
    <property type="term" value="P:DNA repair"/>
    <property type="evidence" value="ECO:0007669"/>
    <property type="project" value="UniProtKB-UniRule"/>
</dbReference>
<evidence type="ECO:0000256" key="13">
    <source>
        <dbReference type="ARBA" id="ARBA00023235"/>
    </source>
</evidence>
<evidence type="ECO:0000256" key="12">
    <source>
        <dbReference type="ARBA" id="ARBA00023204"/>
    </source>
</evidence>
<dbReference type="GO" id="GO:0070182">
    <property type="term" value="F:DNA polymerase binding"/>
    <property type="evidence" value="ECO:0007669"/>
    <property type="project" value="TreeGrafter"/>
</dbReference>
<comment type="function">
    <text evidence="17">A probable ATP-dependent DNA helicase implicated in DNA repair and the maintenance of genomic stability. Acts as an anti-recombinase to counteract toxic recombination and limit crossover during meiosis. Regulates meiotic recombination and crossover homeostasis by physically dissociating strand invasion events and thereby promotes noncrossover repair by meiotic synthesis dependent strand annealing (SDSA) as well as disassembly of D loop recombination intermediates.</text>
</comment>
<evidence type="ECO:0000256" key="1">
    <source>
        <dbReference type="ARBA" id="ARBA00004123"/>
    </source>
</evidence>
<evidence type="ECO:0000256" key="9">
    <source>
        <dbReference type="ARBA" id="ARBA00023004"/>
    </source>
</evidence>
<dbReference type="HAMAP" id="MF_03065">
    <property type="entry name" value="RTEL1"/>
    <property type="match status" value="1"/>
</dbReference>
<dbReference type="PANTHER" id="PTHR11472">
    <property type="entry name" value="DNA REPAIR DEAD HELICASE RAD3/XP-D SUBFAMILY MEMBER"/>
    <property type="match status" value="1"/>
</dbReference>
<evidence type="ECO:0000256" key="5">
    <source>
        <dbReference type="ARBA" id="ARBA00022763"/>
    </source>
</evidence>
<evidence type="ECO:0000256" key="10">
    <source>
        <dbReference type="ARBA" id="ARBA00023014"/>
    </source>
</evidence>
<dbReference type="InterPro" id="IPR027417">
    <property type="entry name" value="P-loop_NTPase"/>
</dbReference>
<dbReference type="GO" id="GO:0046872">
    <property type="term" value="F:metal ion binding"/>
    <property type="evidence" value="ECO:0007669"/>
    <property type="project" value="UniProtKB-UniRule"/>
</dbReference>
<name>A0A8X6F8E6_TRICU</name>
<dbReference type="OrthoDB" id="19182at2759"/>
<evidence type="ECO:0000256" key="15">
    <source>
        <dbReference type="ARBA" id="ARBA00049360"/>
    </source>
</evidence>
<feature type="binding site" evidence="17">
    <location>
        <position position="163"/>
    </location>
    <ligand>
        <name>[4Fe-4S] cluster</name>
        <dbReference type="ChEBI" id="CHEBI:49883"/>
    </ligand>
</feature>
<dbReference type="InterPro" id="IPR045028">
    <property type="entry name" value="DinG/Rad3-like"/>
</dbReference>
<dbReference type="SUPFAM" id="SSF52540">
    <property type="entry name" value="P-loop containing nucleoside triphosphate hydrolases"/>
    <property type="match status" value="2"/>
</dbReference>
<keyword evidence="14 17" id="KW-0539">Nucleus</keyword>
<keyword evidence="12 17" id="KW-0234">DNA repair</keyword>
<dbReference type="GO" id="GO:0006310">
    <property type="term" value="P:DNA recombination"/>
    <property type="evidence" value="ECO:0007669"/>
    <property type="project" value="InterPro"/>
</dbReference>
<evidence type="ECO:0000313" key="19">
    <source>
        <dbReference type="EMBL" id="GFQ72807.1"/>
    </source>
</evidence>
<dbReference type="InterPro" id="IPR013020">
    <property type="entry name" value="Rad3/Chl1-like"/>
</dbReference>
<dbReference type="FunFam" id="3.40.50.300:FF:000431">
    <property type="entry name" value="Regulator of telomere elongation helicase 1"/>
    <property type="match status" value="1"/>
</dbReference>
<dbReference type="SMART" id="SM00491">
    <property type="entry name" value="HELICc2"/>
    <property type="match status" value="1"/>
</dbReference>
<feature type="binding site" evidence="17">
    <location>
        <position position="209"/>
    </location>
    <ligand>
        <name>[4Fe-4S] cluster</name>
        <dbReference type="ChEBI" id="CHEBI:49883"/>
    </ligand>
</feature>
<gene>
    <name evidence="19" type="primary">AAEL008960</name>
    <name evidence="19" type="ORF">TNCT_316941</name>
</gene>
<evidence type="ECO:0000256" key="17">
    <source>
        <dbReference type="HAMAP-Rule" id="MF_03065"/>
    </source>
</evidence>
<evidence type="ECO:0000256" key="16">
    <source>
        <dbReference type="ARBA" id="ARBA00073810"/>
    </source>
</evidence>
<keyword evidence="5 17" id="KW-0227">DNA damage</keyword>
<keyword evidence="8 17" id="KW-0067">ATP-binding</keyword>
<keyword evidence="11 17" id="KW-0238">DNA-binding</keyword>
<evidence type="ECO:0000259" key="18">
    <source>
        <dbReference type="PROSITE" id="PS51193"/>
    </source>
</evidence>
<evidence type="ECO:0000256" key="2">
    <source>
        <dbReference type="ARBA" id="ARBA00022485"/>
    </source>
</evidence>
<reference evidence="19" key="1">
    <citation type="submission" date="2020-07" db="EMBL/GenBank/DDBJ databases">
        <title>Multicomponent nature underlies the extraordinary mechanical properties of spider dragline silk.</title>
        <authorList>
            <person name="Kono N."/>
            <person name="Nakamura H."/>
            <person name="Mori M."/>
            <person name="Yoshida Y."/>
            <person name="Ohtoshi R."/>
            <person name="Malay A.D."/>
            <person name="Moran D.A.P."/>
            <person name="Tomita M."/>
            <person name="Numata K."/>
            <person name="Arakawa K."/>
        </authorList>
    </citation>
    <scope>NUCLEOTIDE SEQUENCE</scope>
</reference>
<comment type="subcellular location">
    <subcellularLocation>
        <location evidence="1 17">Nucleus</location>
    </subcellularLocation>
</comment>
<dbReference type="GO" id="GO:0006260">
    <property type="term" value="P:DNA replication"/>
    <property type="evidence" value="ECO:0007669"/>
    <property type="project" value="InterPro"/>
</dbReference>
<keyword evidence="13 17" id="KW-0413">Isomerase</keyword>
<comment type="catalytic activity">
    <reaction evidence="15 17">
        <text>ATP + H2O = ADP + phosphate + H(+)</text>
        <dbReference type="Rhea" id="RHEA:13065"/>
        <dbReference type="ChEBI" id="CHEBI:15377"/>
        <dbReference type="ChEBI" id="CHEBI:15378"/>
        <dbReference type="ChEBI" id="CHEBI:30616"/>
        <dbReference type="ChEBI" id="CHEBI:43474"/>
        <dbReference type="ChEBI" id="CHEBI:456216"/>
    </reaction>
</comment>
<organism evidence="19 20">
    <name type="scientific">Trichonephila clavata</name>
    <name type="common">Joro spider</name>
    <name type="synonym">Nephila clavata</name>
    <dbReference type="NCBI Taxonomy" id="2740835"/>
    <lineage>
        <taxon>Eukaryota</taxon>
        <taxon>Metazoa</taxon>
        <taxon>Ecdysozoa</taxon>
        <taxon>Arthropoda</taxon>
        <taxon>Chelicerata</taxon>
        <taxon>Arachnida</taxon>
        <taxon>Araneae</taxon>
        <taxon>Araneomorphae</taxon>
        <taxon>Entelegynae</taxon>
        <taxon>Araneoidea</taxon>
        <taxon>Nephilidae</taxon>
        <taxon>Trichonephila</taxon>
    </lineage>
</organism>
<sequence length="967" mass="108654">MAQCNINGVQVLFPFQPYPVQEEYMKKVIECLKKKVNGILESPTGTGKTLSLLCSSLAWLESYKAQQQLSIIQHSSNDGIGILNDLKSVLNGLVGNWDSGSNFMVPRIIYSSRTHSQLSQAIQELKRSNYKHVKSIVLGSREQLCLHPEVLKAPNHTAKVYMCRAKIASKTCPFYMNYEEKILSKTEYQDSSVLDIEDLVTLGKKNMVCPYYATRYLKNRADMIFTPYNYIIDPKSRRAHGIELSGNILIFDEAHNIEGACEESMSFQLRSYDLALCITEVTQTMEMIKDFDEKFSSSDSGAPDFTLTDLSILKVMFCELEDVMDKEAALITQNDGSKPGDYMIEILSKVELTAQKKEVVLELLDKVILYHSTKSDNPWTSKGTGLQKFSDLISVLFSRTSSEGHREHDFKKEFSAKYRIFLQHETANKSQATRDPWAAPAGNFKKKPSWKLDCWCFSPELGMRDITDRGVHSIILTSGTLSPLGPMINELGIDFPVLLENPHIIKDNQIFVGVVTCGPDGTPLNSSYQNRSNERYISSLGRTICNFCRMIPDGLLVFFPSYSVMKSNVGFWEENGIWQNLSGLKPLFMEPQGKDAFQESIEKYYSIIKDPASKGATLLAVCRGKVSEGLDFADENARAVVITGLPFPPSMDPRVKMKMNYLNNIAKEKKGLNGNDWYVLQASRAVNQAIGRVIRHKDDFGAILLCDNRFKGKHIQSQLSKWIQGRINIYDSFGPALKNLSSFFKGLDQLPRRTKRNSALGGFQIGSSVFNTRSTQGAQENTSVPERRNGSHELNENIFDSYKHLNEPGTSTSNANKSISIFDALEDQSQLNSAQASRSNPLAKYSSSCYVNKDCDSIPSKSEITKDSKRRKISVALRQAVQPDDKKSVTEMWKSYLLEVKALLGLTEQYGRFCTSVKDFKTSKNVENFAVSLKSVFSTIPDKSKYLQTASLLVRAQDRDIFLALSS</sequence>
<dbReference type="PANTHER" id="PTHR11472:SF34">
    <property type="entry name" value="REGULATOR OF TELOMERE ELONGATION HELICASE 1"/>
    <property type="match status" value="1"/>
</dbReference>
<dbReference type="AlphaFoldDB" id="A0A8X6F8E6"/>
<dbReference type="GO" id="GO:0090657">
    <property type="term" value="P:telomeric loop disassembly"/>
    <property type="evidence" value="ECO:0007669"/>
    <property type="project" value="TreeGrafter"/>
</dbReference>
<accession>A0A8X6F8E6</accession>
<dbReference type="InterPro" id="IPR010614">
    <property type="entry name" value="RAD3-like_helicase_DEAD"/>
</dbReference>
<dbReference type="SMART" id="SM00488">
    <property type="entry name" value="DEXDc2"/>
    <property type="match status" value="1"/>
</dbReference>
<keyword evidence="3 17" id="KW-0479">Metal-binding</keyword>
<evidence type="ECO:0000256" key="7">
    <source>
        <dbReference type="ARBA" id="ARBA00022806"/>
    </source>
</evidence>
<dbReference type="InterPro" id="IPR057498">
    <property type="entry name" value="Rtel1_ARCH"/>
</dbReference>
<evidence type="ECO:0000256" key="4">
    <source>
        <dbReference type="ARBA" id="ARBA00022741"/>
    </source>
</evidence>
<dbReference type="Gene3D" id="3.40.50.300">
    <property type="entry name" value="P-loop containing nucleotide triphosphate hydrolases"/>
    <property type="match status" value="2"/>
</dbReference>
<dbReference type="CDD" id="cd18788">
    <property type="entry name" value="SF2_C_XPD"/>
    <property type="match status" value="1"/>
</dbReference>
<keyword evidence="2 17" id="KW-0004">4Fe-4S</keyword>
<dbReference type="Pfam" id="PF06733">
    <property type="entry name" value="DEAD_2"/>
    <property type="match status" value="1"/>
</dbReference>
<protein>
    <recommendedName>
        <fullName evidence="16 17">Regulator of telomere elongation helicase 1 homolog</fullName>
        <ecNumber evidence="17">5.6.2.-</ecNumber>
    </recommendedName>
</protein>
<dbReference type="CDD" id="cd17970">
    <property type="entry name" value="DEAHc_FancJ"/>
    <property type="match status" value="1"/>
</dbReference>
<dbReference type="GO" id="GO:0051539">
    <property type="term" value="F:4 iron, 4 sulfur cluster binding"/>
    <property type="evidence" value="ECO:0007669"/>
    <property type="project" value="UniProtKB-UniRule"/>
</dbReference>